<evidence type="ECO:0000256" key="2">
    <source>
        <dbReference type="ARBA" id="ARBA00007733"/>
    </source>
</evidence>
<keyword evidence="6" id="KW-0809">Transit peptide</keyword>
<proteinExistence type="inferred from homology"/>
<evidence type="ECO:0000256" key="4">
    <source>
        <dbReference type="ARBA" id="ARBA00022741"/>
    </source>
</evidence>
<dbReference type="GO" id="GO:0003924">
    <property type="term" value="F:GTPase activity"/>
    <property type="evidence" value="ECO:0007669"/>
    <property type="project" value="InterPro"/>
</dbReference>
<dbReference type="OrthoDB" id="361630at2759"/>
<organism evidence="12 13">
    <name type="scientific">Elysia chlorotica</name>
    <name type="common">Eastern emerald elysia</name>
    <name type="synonym">Sea slug</name>
    <dbReference type="NCBI Taxonomy" id="188477"/>
    <lineage>
        <taxon>Eukaryota</taxon>
        <taxon>Metazoa</taxon>
        <taxon>Spiralia</taxon>
        <taxon>Lophotrochozoa</taxon>
        <taxon>Mollusca</taxon>
        <taxon>Gastropoda</taxon>
        <taxon>Heterobranchia</taxon>
        <taxon>Euthyneura</taxon>
        <taxon>Panpulmonata</taxon>
        <taxon>Sacoglossa</taxon>
        <taxon>Placobranchoidea</taxon>
        <taxon>Plakobranchidae</taxon>
        <taxon>Elysia</taxon>
    </lineage>
</organism>
<sequence>MATWCRVNGLLHQLKLSRCRVTQLQSLDSLWQAVSCVCSQQTRHWHTSSTYHGKKLPSGVPQKRTPLKMKKGIKLDRALVHSDMTVTELAIAMGKTTDHVYEVLLFIPGTEAYDFDDAVLDQQTITQIVKKSGMVPEFCSRKKETLEDDGDIVRQPPPDPKVLVRRPPVVTIMGHVDHGKTTLLDQLRSSNIVDKEFGGITQHIGAFLVTLSSGESICFLDTPGHAAFSAMRGRGAHLTDIIVLVVAADDGVMQQTLEVLQHAQDAAVPVIVAINKIDKDNADLDKTKQMLMQHQVMLEEFGGEVQAVPISALKGIGLTELQEAIVTQAELMQLKGDPKGLVEGRVVEAQIDPKRGRLVTAVVQRGTLKRGDLLVAGTTWAKVRAMFDDSGKLVQSAPPGTPVEILGWKEIPSAGDEILQVRKESEVKSVLAWRRNQELKRKQDETWTAIEESRKEHDQQHRADLVARREKGIYRKRREAKGKESQPRPDHPQFSLVLKGDVDGSVDAILDVFDTYHSKKCQLDIIHYGVGNVTESDVEIAAAFEGEIFAFNVDLPQKIAALAKEKGVPVRRHNIIYRLFEELVVRLNSKLPKIEEEVAVGEAKVLQVFQVTLPNKRKSYVAGCRCVHGNMSKKLGVKVVRNNETVYKGYISSMKYFKDEVDSIKKEQECGIAIDDQELIFEPQDLIVNFEIKEVDQEIDWDHGF</sequence>
<feature type="domain" description="Tr-type G" evidence="11">
    <location>
        <begin position="165"/>
        <end position="339"/>
    </location>
</feature>
<dbReference type="InterPro" id="IPR023115">
    <property type="entry name" value="TIF_IF2_dom3"/>
</dbReference>
<dbReference type="PANTHER" id="PTHR43381">
    <property type="entry name" value="TRANSLATION INITIATION FACTOR IF-2-RELATED"/>
    <property type="match status" value="1"/>
</dbReference>
<dbReference type="FunFam" id="2.40.30.10:FF:000008">
    <property type="entry name" value="Translation initiation factor IF-2"/>
    <property type="match status" value="1"/>
</dbReference>
<comment type="function">
    <text evidence="9">One of the essential components for the initiation of protein synthesis. Protects formylmethionyl-tRNA from spontaneous hydrolysis and promotes its binding to the 30S ribosomal subunits. Also involved in the hydrolysis of GTP during the formation of the 70S ribosomal complex.</text>
</comment>
<dbReference type="Gene3D" id="2.40.30.10">
    <property type="entry name" value="Translation factors"/>
    <property type="match status" value="2"/>
</dbReference>
<dbReference type="STRING" id="188477.A0A433T153"/>
<evidence type="ECO:0000256" key="1">
    <source>
        <dbReference type="ARBA" id="ARBA00004173"/>
    </source>
</evidence>
<accession>A0A433T153</accession>
<dbReference type="HAMAP" id="MF_00100_B">
    <property type="entry name" value="IF_2_B"/>
    <property type="match status" value="1"/>
</dbReference>
<dbReference type="InterPro" id="IPR000795">
    <property type="entry name" value="T_Tr_GTP-bd_dom"/>
</dbReference>
<evidence type="ECO:0000256" key="7">
    <source>
        <dbReference type="ARBA" id="ARBA00023128"/>
    </source>
</evidence>
<dbReference type="InterPro" id="IPR000178">
    <property type="entry name" value="TF_IF2_bacterial-like"/>
</dbReference>
<evidence type="ECO:0000256" key="6">
    <source>
        <dbReference type="ARBA" id="ARBA00022946"/>
    </source>
</evidence>
<protein>
    <recommendedName>
        <fullName evidence="10">Translation initiation factor IF-2, mitochondrial</fullName>
    </recommendedName>
</protein>
<comment type="caution">
    <text evidence="12">The sequence shown here is derived from an EMBL/GenBank/DDBJ whole genome shotgun (WGS) entry which is preliminary data.</text>
</comment>
<dbReference type="InterPro" id="IPR036925">
    <property type="entry name" value="TIF_IF2_dom3_sf"/>
</dbReference>
<evidence type="ECO:0000256" key="8">
    <source>
        <dbReference type="ARBA" id="ARBA00023134"/>
    </source>
</evidence>
<dbReference type="PANTHER" id="PTHR43381:SF20">
    <property type="entry name" value="TRANSLATION INITIATION FACTOR IF-2, MITOCHONDRIAL"/>
    <property type="match status" value="1"/>
</dbReference>
<dbReference type="SUPFAM" id="SSF52156">
    <property type="entry name" value="Initiation factor IF2/eIF5b, domain 3"/>
    <property type="match status" value="1"/>
</dbReference>
<dbReference type="FunFam" id="2.40.30.10:FF:000007">
    <property type="entry name" value="Translation initiation factor IF-2"/>
    <property type="match status" value="1"/>
</dbReference>
<dbReference type="Pfam" id="PF22042">
    <property type="entry name" value="EF-G_D2"/>
    <property type="match status" value="1"/>
</dbReference>
<dbReference type="Gene3D" id="3.40.50.300">
    <property type="entry name" value="P-loop containing nucleotide triphosphate hydrolases"/>
    <property type="match status" value="1"/>
</dbReference>
<dbReference type="GO" id="GO:0005739">
    <property type="term" value="C:mitochondrion"/>
    <property type="evidence" value="ECO:0007669"/>
    <property type="project" value="UniProtKB-SubCell"/>
</dbReference>
<comment type="subcellular location">
    <subcellularLocation>
        <location evidence="1">Mitochondrion</location>
    </subcellularLocation>
</comment>
<dbReference type="EMBL" id="RQTK01000756">
    <property type="protein sequence ID" value="RUS75268.1"/>
    <property type="molecule type" value="Genomic_DNA"/>
</dbReference>
<keyword evidence="8" id="KW-0342">GTP-binding</keyword>
<dbReference type="CDD" id="cd03702">
    <property type="entry name" value="IF2_mtIF2_II"/>
    <property type="match status" value="1"/>
</dbReference>
<keyword evidence="13" id="KW-1185">Reference proteome</keyword>
<dbReference type="SUPFAM" id="SSF52540">
    <property type="entry name" value="P-loop containing nucleoside triphosphate hydrolases"/>
    <property type="match status" value="1"/>
</dbReference>
<dbReference type="NCBIfam" id="TIGR00231">
    <property type="entry name" value="small_GTP"/>
    <property type="match status" value="1"/>
</dbReference>
<dbReference type="Pfam" id="PF00009">
    <property type="entry name" value="GTP_EFTU"/>
    <property type="match status" value="1"/>
</dbReference>
<dbReference type="InterPro" id="IPR015760">
    <property type="entry name" value="TIF_IF2"/>
</dbReference>
<dbReference type="InterPro" id="IPR044145">
    <property type="entry name" value="IF2_II"/>
</dbReference>
<evidence type="ECO:0000313" key="12">
    <source>
        <dbReference type="EMBL" id="RUS75268.1"/>
    </source>
</evidence>
<evidence type="ECO:0000256" key="10">
    <source>
        <dbReference type="ARBA" id="ARBA00044200"/>
    </source>
</evidence>
<dbReference type="AlphaFoldDB" id="A0A433T153"/>
<dbReference type="Gene3D" id="3.40.50.10050">
    <property type="entry name" value="Translation initiation factor IF- 2, domain 3"/>
    <property type="match status" value="1"/>
</dbReference>
<evidence type="ECO:0000256" key="3">
    <source>
        <dbReference type="ARBA" id="ARBA00022540"/>
    </source>
</evidence>
<evidence type="ECO:0000256" key="9">
    <source>
        <dbReference type="ARBA" id="ARBA00025162"/>
    </source>
</evidence>
<dbReference type="CDD" id="cd01887">
    <property type="entry name" value="IF2_eIF5B"/>
    <property type="match status" value="1"/>
</dbReference>
<dbReference type="PROSITE" id="PS51722">
    <property type="entry name" value="G_TR_2"/>
    <property type="match status" value="1"/>
</dbReference>
<dbReference type="InterPro" id="IPR009000">
    <property type="entry name" value="Transl_B-barrel_sf"/>
</dbReference>
<dbReference type="InterPro" id="IPR053905">
    <property type="entry name" value="EF-G-like_DII"/>
</dbReference>
<dbReference type="FunFam" id="3.40.50.300:FF:000019">
    <property type="entry name" value="Translation initiation factor IF-2"/>
    <property type="match status" value="1"/>
</dbReference>
<reference evidence="12 13" key="1">
    <citation type="submission" date="2019-01" db="EMBL/GenBank/DDBJ databases">
        <title>A draft genome assembly of the solar-powered sea slug Elysia chlorotica.</title>
        <authorList>
            <person name="Cai H."/>
            <person name="Li Q."/>
            <person name="Fang X."/>
            <person name="Li J."/>
            <person name="Curtis N.E."/>
            <person name="Altenburger A."/>
            <person name="Shibata T."/>
            <person name="Feng M."/>
            <person name="Maeda T."/>
            <person name="Schwartz J.A."/>
            <person name="Shigenobu S."/>
            <person name="Lundholm N."/>
            <person name="Nishiyama T."/>
            <person name="Yang H."/>
            <person name="Hasebe M."/>
            <person name="Li S."/>
            <person name="Pierce S.K."/>
            <person name="Wang J."/>
        </authorList>
    </citation>
    <scope>NUCLEOTIDE SEQUENCE [LARGE SCALE GENOMIC DNA]</scope>
    <source>
        <strain evidence="12">EC2010</strain>
        <tissue evidence="12">Whole organism of an adult</tissue>
    </source>
</reference>
<name>A0A433T153_ELYCH</name>
<keyword evidence="7" id="KW-0496">Mitochondrion</keyword>
<dbReference type="GO" id="GO:0003743">
    <property type="term" value="F:translation initiation factor activity"/>
    <property type="evidence" value="ECO:0007669"/>
    <property type="project" value="UniProtKB-KW"/>
</dbReference>
<dbReference type="GO" id="GO:0005525">
    <property type="term" value="F:GTP binding"/>
    <property type="evidence" value="ECO:0007669"/>
    <property type="project" value="UniProtKB-KW"/>
</dbReference>
<keyword evidence="3" id="KW-0396">Initiation factor</keyword>
<keyword evidence="4" id="KW-0547">Nucleotide-binding</keyword>
<gene>
    <name evidence="12" type="ORF">EGW08_016960</name>
</gene>
<evidence type="ECO:0000313" key="13">
    <source>
        <dbReference type="Proteomes" id="UP000271974"/>
    </source>
</evidence>
<dbReference type="InterPro" id="IPR027417">
    <property type="entry name" value="P-loop_NTPase"/>
</dbReference>
<keyword evidence="5" id="KW-0648">Protein biosynthesis</keyword>
<dbReference type="Pfam" id="PF11987">
    <property type="entry name" value="IF-2"/>
    <property type="match status" value="1"/>
</dbReference>
<evidence type="ECO:0000256" key="5">
    <source>
        <dbReference type="ARBA" id="ARBA00022917"/>
    </source>
</evidence>
<dbReference type="CDD" id="cd03692">
    <property type="entry name" value="mtIF2_IVc"/>
    <property type="match status" value="1"/>
</dbReference>
<evidence type="ECO:0000259" key="11">
    <source>
        <dbReference type="PROSITE" id="PS51722"/>
    </source>
</evidence>
<dbReference type="NCBIfam" id="TIGR00487">
    <property type="entry name" value="IF-2"/>
    <property type="match status" value="1"/>
</dbReference>
<dbReference type="SUPFAM" id="SSF50447">
    <property type="entry name" value="Translation proteins"/>
    <property type="match status" value="2"/>
</dbReference>
<dbReference type="InterPro" id="IPR005225">
    <property type="entry name" value="Small_GTP-bd"/>
</dbReference>
<dbReference type="FunFam" id="3.40.50.10050:FF:000001">
    <property type="entry name" value="Translation initiation factor IF-2"/>
    <property type="match status" value="1"/>
</dbReference>
<comment type="similarity">
    <text evidence="2">Belongs to the TRAFAC class translation factor GTPase superfamily. Classic translation factor GTPase family. IF-2 subfamily.</text>
</comment>
<dbReference type="Proteomes" id="UP000271974">
    <property type="component" value="Unassembled WGS sequence"/>
</dbReference>